<feature type="transmembrane region" description="Helical" evidence="1">
    <location>
        <begin position="417"/>
        <end position="438"/>
    </location>
</feature>
<evidence type="ECO:0000313" key="3">
    <source>
        <dbReference type="EMBL" id="KAJ3206000.1"/>
    </source>
</evidence>
<dbReference type="EMBL" id="JADGJW010001160">
    <property type="protein sequence ID" value="KAJ3206000.1"/>
    <property type="molecule type" value="Genomic_DNA"/>
</dbReference>
<feature type="transmembrane region" description="Helical" evidence="1">
    <location>
        <begin position="331"/>
        <end position="354"/>
    </location>
</feature>
<dbReference type="AlphaFoldDB" id="A0AAD5XXE9"/>
<gene>
    <name evidence="3" type="ORF">HK099_000656</name>
</gene>
<evidence type="ECO:0000259" key="2">
    <source>
        <dbReference type="Pfam" id="PF13632"/>
    </source>
</evidence>
<feature type="domain" description="Glycosyltransferase 2-like" evidence="2">
    <location>
        <begin position="146"/>
        <end position="360"/>
    </location>
</feature>
<dbReference type="Pfam" id="PF13632">
    <property type="entry name" value="Glyco_trans_2_3"/>
    <property type="match status" value="1"/>
</dbReference>
<dbReference type="Gene3D" id="3.90.550.10">
    <property type="entry name" value="Spore Coat Polysaccharide Biosynthesis Protein SpsA, Chain A"/>
    <property type="match status" value="1"/>
</dbReference>
<evidence type="ECO:0000313" key="4">
    <source>
        <dbReference type="Proteomes" id="UP001211065"/>
    </source>
</evidence>
<dbReference type="InterPro" id="IPR001173">
    <property type="entry name" value="Glyco_trans_2-like"/>
</dbReference>
<protein>
    <recommendedName>
        <fullName evidence="2">Glycosyltransferase 2-like domain-containing protein</fullName>
    </recommendedName>
</protein>
<accession>A0AAD5XXE9</accession>
<dbReference type="PANTHER" id="PTHR36851">
    <property type="entry name" value="UNNAMED PRODUCT"/>
    <property type="match status" value="1"/>
</dbReference>
<keyword evidence="1" id="KW-0812">Transmembrane</keyword>
<reference evidence="3" key="1">
    <citation type="submission" date="2020-05" db="EMBL/GenBank/DDBJ databases">
        <title>Phylogenomic resolution of chytrid fungi.</title>
        <authorList>
            <person name="Stajich J.E."/>
            <person name="Amses K."/>
            <person name="Simmons R."/>
            <person name="Seto K."/>
            <person name="Myers J."/>
            <person name="Bonds A."/>
            <person name="Quandt C.A."/>
            <person name="Barry K."/>
            <person name="Liu P."/>
            <person name="Grigoriev I."/>
            <person name="Longcore J.E."/>
            <person name="James T.Y."/>
        </authorList>
    </citation>
    <scope>NUCLEOTIDE SEQUENCE</scope>
    <source>
        <strain evidence="3">JEL0476</strain>
    </source>
</reference>
<evidence type="ECO:0000256" key="1">
    <source>
        <dbReference type="SAM" id="Phobius"/>
    </source>
</evidence>
<dbReference type="InterPro" id="IPR029044">
    <property type="entry name" value="Nucleotide-diphossugar_trans"/>
</dbReference>
<comment type="caution">
    <text evidence="3">The sequence shown here is derived from an EMBL/GenBank/DDBJ whole genome shotgun (WGS) entry which is preliminary data.</text>
</comment>
<dbReference type="Proteomes" id="UP001211065">
    <property type="component" value="Unassembled WGS sequence"/>
</dbReference>
<name>A0AAD5XXE9_9FUNG</name>
<keyword evidence="1" id="KW-0472">Membrane</keyword>
<proteinExistence type="predicted"/>
<feature type="transmembrane region" description="Helical" evidence="1">
    <location>
        <begin position="366"/>
        <end position="388"/>
    </location>
</feature>
<dbReference type="SUPFAM" id="SSF53448">
    <property type="entry name" value="Nucleotide-diphospho-sugar transferases"/>
    <property type="match status" value="1"/>
</dbReference>
<sequence length="462" mass="52233">MTSNQVVQYFSSVRRIVNNIRKSRDLETQGLLLAESTYQHCFVIPSYSEPINILRKTLEKLSQHASATSNYLIVLAMEESELGSEIKAQTLSNEFKHLFKDILLTFHPVNIPGEARGKASNVNWAVRKTCGILSKRGTPLKQIMLTIIDADASVPELYISTLEKAIVDTHEPLNSIFCPATFFGRNSLNIPALVRCTDIAWSIMHTQNLSNPRGIFFPCSAYSLSMVLADKVNYWDCDFDSIGEDFHMMLKCFYKSDSKAVSLDCPLNYANTQSTGYFSTIGARFTQGRRHALACADVGYALRRTLETPESATLSNIRDRVLMSLRVCETFIVQATSGWVFTLGGLMFAMLHITFEDPLFHFLSKIVAVLSILAPLPLLICCFIYEFYHRFLERTLFKKDKDLKGEESPKTRSLIHLLDYICLPISAFFYVTVVYTIACVQRLIPNNGLTYITSEKNCNLDD</sequence>
<keyword evidence="4" id="KW-1185">Reference proteome</keyword>
<organism evidence="3 4">
    <name type="scientific">Clydaea vesicula</name>
    <dbReference type="NCBI Taxonomy" id="447962"/>
    <lineage>
        <taxon>Eukaryota</taxon>
        <taxon>Fungi</taxon>
        <taxon>Fungi incertae sedis</taxon>
        <taxon>Chytridiomycota</taxon>
        <taxon>Chytridiomycota incertae sedis</taxon>
        <taxon>Chytridiomycetes</taxon>
        <taxon>Lobulomycetales</taxon>
        <taxon>Lobulomycetaceae</taxon>
        <taxon>Clydaea</taxon>
    </lineage>
</organism>
<keyword evidence="1" id="KW-1133">Transmembrane helix</keyword>
<dbReference type="PANTHER" id="PTHR36851:SF1">
    <property type="entry name" value="GLYCO_TRANS_2-LIKE DOMAIN-CONTAINING PROTEIN"/>
    <property type="match status" value="1"/>
</dbReference>